<organism evidence="1 2">
    <name type="scientific">Linderina macrospora</name>
    <dbReference type="NCBI Taxonomy" id="4868"/>
    <lineage>
        <taxon>Eukaryota</taxon>
        <taxon>Fungi</taxon>
        <taxon>Fungi incertae sedis</taxon>
        <taxon>Zoopagomycota</taxon>
        <taxon>Kickxellomycotina</taxon>
        <taxon>Kickxellomycetes</taxon>
        <taxon>Kickxellales</taxon>
        <taxon>Kickxellaceae</taxon>
        <taxon>Linderina</taxon>
    </lineage>
</organism>
<gene>
    <name evidence="1" type="ORF">FBU59_002656</name>
</gene>
<accession>A0ACC1JAP1</accession>
<evidence type="ECO:0000313" key="1">
    <source>
        <dbReference type="EMBL" id="KAJ1944244.1"/>
    </source>
</evidence>
<name>A0ACC1JAP1_9FUNG</name>
<comment type="caution">
    <text evidence="1">The sequence shown here is derived from an EMBL/GenBank/DDBJ whole genome shotgun (WGS) entry which is preliminary data.</text>
</comment>
<evidence type="ECO:0000313" key="2">
    <source>
        <dbReference type="Proteomes" id="UP001150603"/>
    </source>
</evidence>
<sequence>MPVKSVQAKKLFVREGEDLVFQNGTANGGFRTTVYRHCENQMRVVLCRVPGPLCSMNIYVPTIANDNKGLPHTLEHLVFCGSKRHPNRGYLDALANCSFSTGTNAWTAEDHTCYTLSAAGEEAIANVLPVFLDHVLHPLLTDNQFITEVFHFDATGKEQGVVFSEMVARENSEEDLMDLSLRRLMFSKTSAYGFETGGLVKDIATLTNQDIIEYHRKFYDANNATVVLVGSFSDEFEQVIQNLPAEMVASLGCDSRKPMDCSAPASGNRSEYVKFPSAETDFGSFAFGWRGPLPDDVETLTAIEILMAYLAENASSPLTQRFVERPAPLAGYLFADVRMTLPSSIILSLSSVPYTDPNNPDADSYDNDDDEHDDDDDDEGDSDAEDDTDGGEDGEEDDPDIPMLFAEGHLERLLLEELRRIHDSRFDGNDNALVEATKRFRQKLAASIEDNPLDVMQEVMQPDIVAAHFSPAKNLHIGTRANVFDVIDKLAQKTVEFWLGLLQWLIDEPIYHVAMVPDPDLNSQIEAERQEIERKNERSIADKDKHTKMIEAAVQANKVDIPDNLKQSMPVPDASRISGLPHSHRLIDLDKPIGPARVIQLIEVDSDFPEFKLHVPLTDLSDELRAYLVLFQELLLGTDLVLPAGVEDGAGGELTQSERRIDHVEFDNHLADITTLNGAAIG</sequence>
<protein>
    <submittedName>
        <fullName evidence="1">Uncharacterized protein</fullName>
    </submittedName>
</protein>
<dbReference type="EMBL" id="JANBPW010001503">
    <property type="protein sequence ID" value="KAJ1944244.1"/>
    <property type="molecule type" value="Genomic_DNA"/>
</dbReference>
<keyword evidence="2" id="KW-1185">Reference proteome</keyword>
<feature type="non-terminal residue" evidence="1">
    <location>
        <position position="682"/>
    </location>
</feature>
<dbReference type="Proteomes" id="UP001150603">
    <property type="component" value="Unassembled WGS sequence"/>
</dbReference>
<proteinExistence type="predicted"/>
<reference evidence="1" key="1">
    <citation type="submission" date="2022-07" db="EMBL/GenBank/DDBJ databases">
        <title>Phylogenomic reconstructions and comparative analyses of Kickxellomycotina fungi.</title>
        <authorList>
            <person name="Reynolds N.K."/>
            <person name="Stajich J.E."/>
            <person name="Barry K."/>
            <person name="Grigoriev I.V."/>
            <person name="Crous P."/>
            <person name="Smith M.E."/>
        </authorList>
    </citation>
    <scope>NUCLEOTIDE SEQUENCE</scope>
    <source>
        <strain evidence="1">NRRL 5244</strain>
    </source>
</reference>